<dbReference type="AlphaFoldDB" id="A0A0E0MM87"/>
<evidence type="ECO:0000259" key="9">
    <source>
        <dbReference type="Pfam" id="PF23559"/>
    </source>
</evidence>
<evidence type="ECO:0000259" key="10">
    <source>
        <dbReference type="Pfam" id="PF23598"/>
    </source>
</evidence>
<dbReference type="EnsemblPlants" id="OPUNC12G10230.1">
    <property type="protein sequence ID" value="OPUNC12G10230.1"/>
    <property type="gene ID" value="OPUNC12G10230"/>
</dbReference>
<proteinExistence type="inferred from homology"/>
<keyword evidence="4" id="KW-0547">Nucleotide-binding</keyword>
<evidence type="ECO:0008006" key="13">
    <source>
        <dbReference type="Google" id="ProtNLM"/>
    </source>
</evidence>
<dbReference type="SUPFAM" id="SSF52540">
    <property type="entry name" value="P-loop containing nucleoside triphosphate hydrolases"/>
    <property type="match status" value="1"/>
</dbReference>
<protein>
    <recommendedName>
        <fullName evidence="13">NB-ARC domain-containing protein</fullName>
    </recommendedName>
</protein>
<evidence type="ECO:0000256" key="2">
    <source>
        <dbReference type="ARBA" id="ARBA00022614"/>
    </source>
</evidence>
<dbReference type="InterPro" id="IPR032675">
    <property type="entry name" value="LRR_dom_sf"/>
</dbReference>
<dbReference type="Gene3D" id="3.40.50.300">
    <property type="entry name" value="P-loop containing nucleotide triphosphate hydrolases"/>
    <property type="match status" value="1"/>
</dbReference>
<dbReference type="Gene3D" id="1.20.5.4130">
    <property type="match status" value="1"/>
</dbReference>
<evidence type="ECO:0000256" key="4">
    <source>
        <dbReference type="ARBA" id="ARBA00022741"/>
    </source>
</evidence>
<name>A0A0E0MM87_ORYPU</name>
<evidence type="ECO:0000259" key="7">
    <source>
        <dbReference type="Pfam" id="PF00931"/>
    </source>
</evidence>
<dbReference type="Pfam" id="PF23598">
    <property type="entry name" value="LRR_14"/>
    <property type="match status" value="1"/>
</dbReference>
<dbReference type="PANTHER" id="PTHR23155:SF999">
    <property type="entry name" value="NB-ARC DOMAIN CONTAINING PROTEIN, EXPRESSED"/>
    <property type="match status" value="1"/>
</dbReference>
<dbReference type="Gene3D" id="3.80.10.10">
    <property type="entry name" value="Ribonuclease Inhibitor"/>
    <property type="match status" value="1"/>
</dbReference>
<evidence type="ECO:0000256" key="1">
    <source>
        <dbReference type="ARBA" id="ARBA00008894"/>
    </source>
</evidence>
<comment type="similarity">
    <text evidence="1">Belongs to the disease resistance NB-LRR family.</text>
</comment>
<dbReference type="Proteomes" id="UP000026962">
    <property type="component" value="Chromosome 12"/>
</dbReference>
<evidence type="ECO:0000256" key="5">
    <source>
        <dbReference type="ARBA" id="ARBA00022821"/>
    </source>
</evidence>
<organism evidence="11">
    <name type="scientific">Oryza punctata</name>
    <name type="common">Red rice</name>
    <dbReference type="NCBI Taxonomy" id="4537"/>
    <lineage>
        <taxon>Eukaryota</taxon>
        <taxon>Viridiplantae</taxon>
        <taxon>Streptophyta</taxon>
        <taxon>Embryophyta</taxon>
        <taxon>Tracheophyta</taxon>
        <taxon>Spermatophyta</taxon>
        <taxon>Magnoliopsida</taxon>
        <taxon>Liliopsida</taxon>
        <taxon>Poales</taxon>
        <taxon>Poaceae</taxon>
        <taxon>BOP clade</taxon>
        <taxon>Oryzoideae</taxon>
        <taxon>Oryzeae</taxon>
        <taxon>Oryzinae</taxon>
        <taxon>Oryza</taxon>
    </lineage>
</organism>
<evidence type="ECO:0000313" key="11">
    <source>
        <dbReference type="EnsemblPlants" id="OPUNC12G10230.1"/>
    </source>
</evidence>
<reference evidence="11" key="1">
    <citation type="submission" date="2015-04" db="UniProtKB">
        <authorList>
            <consortium name="EnsemblPlants"/>
        </authorList>
    </citation>
    <scope>IDENTIFICATION</scope>
</reference>
<dbReference type="Pfam" id="PF18052">
    <property type="entry name" value="Rx_N"/>
    <property type="match status" value="1"/>
</dbReference>
<reference evidence="11" key="2">
    <citation type="submission" date="2018-05" db="EMBL/GenBank/DDBJ databases">
        <title>OpunRS2 (Oryza punctata Reference Sequence Version 2).</title>
        <authorList>
            <person name="Zhang J."/>
            <person name="Kudrna D."/>
            <person name="Lee S."/>
            <person name="Talag J."/>
            <person name="Welchert J."/>
            <person name="Wing R.A."/>
        </authorList>
    </citation>
    <scope>NUCLEOTIDE SEQUENCE [LARGE SCALE GENOMIC DNA]</scope>
</reference>
<keyword evidence="6" id="KW-0175">Coiled coil</keyword>
<dbReference type="Pfam" id="PF00931">
    <property type="entry name" value="NB-ARC"/>
    <property type="match status" value="1"/>
</dbReference>
<dbReference type="PRINTS" id="PR00364">
    <property type="entry name" value="DISEASERSIST"/>
</dbReference>
<dbReference type="GO" id="GO:0043531">
    <property type="term" value="F:ADP binding"/>
    <property type="evidence" value="ECO:0007669"/>
    <property type="project" value="InterPro"/>
</dbReference>
<dbReference type="OMA" id="HMYPENY"/>
<keyword evidence="5" id="KW-0611">Plant defense</keyword>
<sequence>MAVNISTGVMNSLLVKLEEVCRYDLAEFDVSTQWDFKNDIWNLKEELSCMNALLQKLPNTETLNIQKRELRNKVRELAYFVEDRIDMFMHSFGTVADQVTLLTDTMDLIVPILFGKIHKIKDYVVEEVKRVERYSLDVDESISSNPRQIEIDDISPVLCGEANRLVGINVPCEVITQLLTEDMEGESGQHPKVVSIVGLRGLGKTTLASQVYKKIHGRFECAVFVFASRNRSTSMILNDILSQVRYDGSADDIQSLIDATREKLACKRFLVVIDDISSIETWNIISGAFVENNSGSRIITTTRRKGVANACCSSFRGIVYKMKPLGWTDSRSLFFRRIYGSDNYSPEPKELIVAVDILKKCGGVPLAIVVIASLLASQEEVNKLDNWLKIKYSMGFELERNPNSEWMKHILKLSYNHLSWDLKTCFLHLHMYPENYNIMKKDLIRQWIAEGFIVQRDNRDLEDIAESYFSDLINRSMIKPAQFKYGEVVSCRVVHNLFFDLIVEKSTEENFVTVISTDQDCSRRGNFLIRRLSYQSNHGNLIRASESLHQVRSVTYFGDQLHQHGESLPRLQMFEALRVLHLKMEGYFPFRAIYDLSPICNLFQLRYLKLEGNRFQFPDTSGELRYLQVVDINCSGDIVFVGGFLSDACLPSLRHLRTPWSAELGRGINRLTSIRTLEEINFCNCSVENIRHLGMLTNLRTLGFIYNRRRGNDEDNQTDIVKFAALATSLRELGSCNLRCLDFRVALMENSRQPPSGFLCSWFPPPQFLQRFHPHMMFFFRVPYWIQQVETLTSLRLIVDKLEGDDMRVLTRLPYLAYLDLQAIEVPGMEIIIDSVSFSALKQLKLIYESSSLSIEPGAMPKLRIMHLIVFGHEEQDTRSLVGIQHLHNLENVIITYDYNNVMVAFREALDRHPRIGSIQVYIGASPKASC</sequence>
<keyword evidence="2" id="KW-0433">Leucine-rich repeat</keyword>
<dbReference type="InterPro" id="IPR002182">
    <property type="entry name" value="NB-ARC"/>
</dbReference>
<evidence type="ECO:0000313" key="12">
    <source>
        <dbReference type="Proteomes" id="UP000026962"/>
    </source>
</evidence>
<dbReference type="InterPro" id="IPR042197">
    <property type="entry name" value="Apaf_helical"/>
</dbReference>
<dbReference type="InterPro" id="IPR027417">
    <property type="entry name" value="P-loop_NTPase"/>
</dbReference>
<feature type="domain" description="Disease resistance R13L4/SHOC-2-like LRR" evidence="10">
    <location>
        <begin position="550"/>
        <end position="902"/>
    </location>
</feature>
<dbReference type="InterPro" id="IPR036388">
    <property type="entry name" value="WH-like_DNA-bd_sf"/>
</dbReference>
<feature type="domain" description="Disease resistance N-terminal" evidence="8">
    <location>
        <begin position="9"/>
        <end position="91"/>
    </location>
</feature>
<dbReference type="InterPro" id="IPR038005">
    <property type="entry name" value="RX-like_CC"/>
</dbReference>
<dbReference type="CDD" id="cd14798">
    <property type="entry name" value="RX-CC_like"/>
    <property type="match status" value="1"/>
</dbReference>
<evidence type="ECO:0000259" key="8">
    <source>
        <dbReference type="Pfam" id="PF18052"/>
    </source>
</evidence>
<feature type="domain" description="Disease resistance protein winged helix" evidence="9">
    <location>
        <begin position="431"/>
        <end position="502"/>
    </location>
</feature>
<dbReference type="Gramene" id="OPUNC12G10230.1">
    <property type="protein sequence ID" value="OPUNC12G10230.1"/>
    <property type="gene ID" value="OPUNC12G10230"/>
</dbReference>
<dbReference type="eggNOG" id="KOG4658">
    <property type="taxonomic scope" value="Eukaryota"/>
</dbReference>
<dbReference type="Gene3D" id="1.10.10.10">
    <property type="entry name" value="Winged helix-like DNA-binding domain superfamily/Winged helix DNA-binding domain"/>
    <property type="match status" value="1"/>
</dbReference>
<accession>A0A0E0MM87</accession>
<feature type="domain" description="NB-ARC" evidence="7">
    <location>
        <begin position="189"/>
        <end position="312"/>
    </location>
</feature>
<dbReference type="PANTHER" id="PTHR23155">
    <property type="entry name" value="DISEASE RESISTANCE PROTEIN RP"/>
    <property type="match status" value="1"/>
</dbReference>
<dbReference type="STRING" id="4537.A0A0E0MM87"/>
<dbReference type="InterPro" id="IPR044974">
    <property type="entry name" value="Disease_R_plants"/>
</dbReference>
<dbReference type="FunFam" id="1.10.10.10:FF:000322">
    <property type="entry name" value="Probable disease resistance protein At1g63360"/>
    <property type="match status" value="1"/>
</dbReference>
<dbReference type="GO" id="GO:0042742">
    <property type="term" value="P:defense response to bacterium"/>
    <property type="evidence" value="ECO:0007669"/>
    <property type="project" value="UniProtKB-ARBA"/>
</dbReference>
<dbReference type="GO" id="GO:0002758">
    <property type="term" value="P:innate immune response-activating signaling pathway"/>
    <property type="evidence" value="ECO:0007669"/>
    <property type="project" value="UniProtKB-ARBA"/>
</dbReference>
<dbReference type="Pfam" id="PF23559">
    <property type="entry name" value="WHD_DRP"/>
    <property type="match status" value="1"/>
</dbReference>
<dbReference type="InterPro" id="IPR041118">
    <property type="entry name" value="Rx_N"/>
</dbReference>
<keyword evidence="12" id="KW-1185">Reference proteome</keyword>
<dbReference type="Gene3D" id="1.10.8.430">
    <property type="entry name" value="Helical domain of apoptotic protease-activating factors"/>
    <property type="match status" value="1"/>
</dbReference>
<evidence type="ECO:0000256" key="3">
    <source>
        <dbReference type="ARBA" id="ARBA00022737"/>
    </source>
</evidence>
<dbReference type="GO" id="GO:0009626">
    <property type="term" value="P:plant-type hypersensitive response"/>
    <property type="evidence" value="ECO:0007669"/>
    <property type="project" value="UniProtKB-ARBA"/>
</dbReference>
<keyword evidence="3" id="KW-0677">Repeat</keyword>
<dbReference type="InterPro" id="IPR055414">
    <property type="entry name" value="LRR_R13L4/SHOC2-like"/>
</dbReference>
<dbReference type="HOGENOM" id="CLU_000837_25_0_1"/>
<dbReference type="SUPFAM" id="SSF52058">
    <property type="entry name" value="L domain-like"/>
    <property type="match status" value="1"/>
</dbReference>
<dbReference type="InterPro" id="IPR058922">
    <property type="entry name" value="WHD_DRP"/>
</dbReference>
<evidence type="ECO:0000256" key="6">
    <source>
        <dbReference type="ARBA" id="ARBA00023054"/>
    </source>
</evidence>